<dbReference type="Proteomes" id="UP000295197">
    <property type="component" value="Unassembled WGS sequence"/>
</dbReference>
<feature type="transmembrane region" description="Helical" evidence="1">
    <location>
        <begin position="232"/>
        <end position="253"/>
    </location>
</feature>
<dbReference type="PANTHER" id="PTHR31061">
    <property type="entry name" value="LD22376P"/>
    <property type="match status" value="1"/>
</dbReference>
<feature type="transmembrane region" description="Helical" evidence="1">
    <location>
        <begin position="204"/>
        <end position="226"/>
    </location>
</feature>
<feature type="transmembrane region" description="Helical" evidence="1">
    <location>
        <begin position="12"/>
        <end position="32"/>
    </location>
</feature>
<feature type="transmembrane region" description="Helical" evidence="1">
    <location>
        <begin position="265"/>
        <end position="286"/>
    </location>
</feature>
<feature type="transmembrane region" description="Helical" evidence="1">
    <location>
        <begin position="113"/>
        <end position="130"/>
    </location>
</feature>
<organism evidence="2 3">
    <name type="scientific">Sphingobacterium alimentarium</name>
    <dbReference type="NCBI Taxonomy" id="797292"/>
    <lineage>
        <taxon>Bacteria</taxon>
        <taxon>Pseudomonadati</taxon>
        <taxon>Bacteroidota</taxon>
        <taxon>Sphingobacteriia</taxon>
        <taxon>Sphingobacteriales</taxon>
        <taxon>Sphingobacteriaceae</taxon>
        <taxon>Sphingobacterium</taxon>
    </lineage>
</organism>
<feature type="transmembrane region" description="Helical" evidence="1">
    <location>
        <begin position="365"/>
        <end position="387"/>
    </location>
</feature>
<dbReference type="EMBL" id="SMBZ01000002">
    <property type="protein sequence ID" value="TCV20354.1"/>
    <property type="molecule type" value="Genomic_DNA"/>
</dbReference>
<keyword evidence="1" id="KW-0812">Transmembrane</keyword>
<feature type="transmembrane region" description="Helical" evidence="1">
    <location>
        <begin position="175"/>
        <end position="197"/>
    </location>
</feature>
<sequence length="396" mass="44719">MSSPKTRLLSIDMMRGFTLFLMLFVNDLYIPGVPKWLLHTEAHEDGMGLADWVFPGFLFMVGISIPFAIANRQKIGESLSVITRHILLRAGSLILISLLLFNKGSLNVEVVGVSKFAWALLLFVVIFLVWNQYPRSEKYNKLFTILQGIGIVLLAGVLLFFRSGTIEEVGWMQRGWWGILGLIGWGYLVGALASLWCRDSLFKCGILVVFFLGLNILYCAKLLGFVDFLMPVFNVIIEGNIPFIVLMGVLVGLLIKKAKTLPTVLLRNVIVLGILCLVIGFLLRNWFVISKIYATPSWGLICTGISLLLFALFYYIVDVKQNYSGLKLFERAGQNSLTTYILPDIVYLIIWTYGLPIFFYKYLGNPIWCIVGSLVWSYVMLWLAVGLSKINIRLKL</sequence>
<feature type="transmembrane region" description="Helical" evidence="1">
    <location>
        <begin position="82"/>
        <end position="101"/>
    </location>
</feature>
<feature type="transmembrane region" description="Helical" evidence="1">
    <location>
        <begin position="337"/>
        <end position="359"/>
    </location>
</feature>
<evidence type="ECO:0000313" key="2">
    <source>
        <dbReference type="EMBL" id="TCV20354.1"/>
    </source>
</evidence>
<keyword evidence="1" id="KW-1133">Transmembrane helix</keyword>
<keyword evidence="1" id="KW-0472">Membrane</keyword>
<evidence type="ECO:0000313" key="3">
    <source>
        <dbReference type="Proteomes" id="UP000295197"/>
    </source>
</evidence>
<dbReference type="PANTHER" id="PTHR31061:SF24">
    <property type="entry name" value="LD22376P"/>
    <property type="match status" value="1"/>
</dbReference>
<dbReference type="GO" id="GO:0016746">
    <property type="term" value="F:acyltransferase activity"/>
    <property type="evidence" value="ECO:0007669"/>
    <property type="project" value="UniProtKB-KW"/>
</dbReference>
<protein>
    <submittedName>
        <fullName evidence="2">Putative acyltransferase</fullName>
    </submittedName>
</protein>
<keyword evidence="3" id="KW-1185">Reference proteome</keyword>
<feature type="transmembrane region" description="Helical" evidence="1">
    <location>
        <begin position="298"/>
        <end position="317"/>
    </location>
</feature>
<keyword evidence="2" id="KW-0808">Transferase</keyword>
<proteinExistence type="predicted"/>
<dbReference type="OrthoDB" id="9788724at2"/>
<name>A0A4R3W1B4_9SPHI</name>
<comment type="caution">
    <text evidence="2">The sequence shown here is derived from an EMBL/GenBank/DDBJ whole genome shotgun (WGS) entry which is preliminary data.</text>
</comment>
<evidence type="ECO:0000256" key="1">
    <source>
        <dbReference type="SAM" id="Phobius"/>
    </source>
</evidence>
<dbReference type="AlphaFoldDB" id="A0A4R3W1B4"/>
<feature type="transmembrane region" description="Helical" evidence="1">
    <location>
        <begin position="52"/>
        <end position="70"/>
    </location>
</feature>
<feature type="transmembrane region" description="Helical" evidence="1">
    <location>
        <begin position="142"/>
        <end position="163"/>
    </location>
</feature>
<dbReference type="RefSeq" id="WP_132776110.1">
    <property type="nucleotide sequence ID" value="NZ_SMBZ01000002.1"/>
</dbReference>
<keyword evidence="2" id="KW-0012">Acyltransferase</keyword>
<reference evidence="2 3" key="1">
    <citation type="submission" date="2019-03" db="EMBL/GenBank/DDBJ databases">
        <title>Genomic Encyclopedia of Type Strains, Phase IV (KMG-IV): sequencing the most valuable type-strain genomes for metagenomic binning, comparative biology and taxonomic classification.</title>
        <authorList>
            <person name="Goeker M."/>
        </authorList>
    </citation>
    <scope>NUCLEOTIDE SEQUENCE [LARGE SCALE GENOMIC DNA]</scope>
    <source>
        <strain evidence="2 3">DSM 22362</strain>
    </source>
</reference>
<gene>
    <name evidence="2" type="ORF">EDC17_100262</name>
</gene>
<accession>A0A4R3W1B4</accession>